<dbReference type="Pfam" id="PF12697">
    <property type="entry name" value="Abhydrolase_6"/>
    <property type="match status" value="1"/>
</dbReference>
<feature type="domain" description="AB hydrolase-1" evidence="2">
    <location>
        <begin position="158"/>
        <end position="348"/>
    </location>
</feature>
<comment type="similarity">
    <text evidence="1">Belongs to the AB hydrolase superfamily. FUS2 hydrolase family.</text>
</comment>
<gene>
    <name evidence="3" type="ORF">PENSTE_c022G03527</name>
</gene>
<evidence type="ECO:0000259" key="2">
    <source>
        <dbReference type="Pfam" id="PF12697"/>
    </source>
</evidence>
<dbReference type="EMBL" id="MLKD01000022">
    <property type="protein sequence ID" value="OQE16951.1"/>
    <property type="molecule type" value="Genomic_DNA"/>
</dbReference>
<organism evidence="3 4">
    <name type="scientific">Penicillium steckii</name>
    <dbReference type="NCBI Taxonomy" id="303698"/>
    <lineage>
        <taxon>Eukaryota</taxon>
        <taxon>Fungi</taxon>
        <taxon>Dikarya</taxon>
        <taxon>Ascomycota</taxon>
        <taxon>Pezizomycotina</taxon>
        <taxon>Eurotiomycetes</taxon>
        <taxon>Eurotiomycetidae</taxon>
        <taxon>Eurotiales</taxon>
        <taxon>Aspergillaceae</taxon>
        <taxon>Penicillium</taxon>
    </lineage>
</organism>
<accession>A0A1V6SSD4</accession>
<dbReference type="AlphaFoldDB" id="A0A1V6SSD4"/>
<proteinExistence type="inferred from homology"/>
<dbReference type="GO" id="GO:0072330">
    <property type="term" value="P:monocarboxylic acid biosynthetic process"/>
    <property type="evidence" value="ECO:0007669"/>
    <property type="project" value="UniProtKB-ARBA"/>
</dbReference>
<evidence type="ECO:0000313" key="4">
    <source>
        <dbReference type="Proteomes" id="UP000191285"/>
    </source>
</evidence>
<dbReference type="InterPro" id="IPR050261">
    <property type="entry name" value="FrsA_esterase"/>
</dbReference>
<sequence length="414" mass="47107">MAINYFFKSNECFSYEALRAAGYSNYGGADIAEVIAICSKIRPGNEDDWVREWQKAAERAIFHAKKSKSVKNYDSAYQSYLRASNYFRTAEFFRRENVEEDKISQYLYQNSEESFIEAMGVSSFTFTSITIPYEGTTLPGYFVSLDNTKKGRRTIIFNGGYDSTMSEGWFAIGAAALARGYNFLAFDGPGQGAALRRQKLYFRHDWEHVLTPVVNYALTRADIDADAIAIFGWSMGGYLVARAATQEHRARAIILDDGVYDFGSAFRVQQPVFIQKLVELEYDSTCDWIFGCVQSLSTGIRWGLRNGKWTFGMRSVSKFMRAVKKYTLEGLSHNIVTPCLVLDAENDHFLKGQPEMLCKHLQCEHELISLKAEEGGDTHCHQGAFYRLHQVIFDYLETRLVSDENRDRLQAALS</sequence>
<dbReference type="OrthoDB" id="249703at2759"/>
<dbReference type="STRING" id="303698.A0A1V6SSD4"/>
<reference evidence="4" key="1">
    <citation type="journal article" date="2017" name="Nat. Microbiol.">
        <title>Global analysis of biosynthetic gene clusters reveals vast potential of secondary metabolite production in Penicillium species.</title>
        <authorList>
            <person name="Nielsen J.C."/>
            <person name="Grijseels S."/>
            <person name="Prigent S."/>
            <person name="Ji B."/>
            <person name="Dainat J."/>
            <person name="Nielsen K.F."/>
            <person name="Frisvad J.C."/>
            <person name="Workman M."/>
            <person name="Nielsen J."/>
        </authorList>
    </citation>
    <scope>NUCLEOTIDE SEQUENCE [LARGE SCALE GENOMIC DNA]</scope>
    <source>
        <strain evidence="4">IBT 24891</strain>
    </source>
</reference>
<name>A0A1V6SSD4_9EURO</name>
<keyword evidence="4" id="KW-1185">Reference proteome</keyword>
<dbReference type="Gene3D" id="1.20.1440.110">
    <property type="entry name" value="acylaminoacyl peptidase"/>
    <property type="match status" value="1"/>
</dbReference>
<evidence type="ECO:0000313" key="3">
    <source>
        <dbReference type="EMBL" id="OQE16951.1"/>
    </source>
</evidence>
<comment type="caution">
    <text evidence="3">The sequence shown here is derived from an EMBL/GenBank/DDBJ whole genome shotgun (WGS) entry which is preliminary data.</text>
</comment>
<dbReference type="Gene3D" id="3.40.50.1820">
    <property type="entry name" value="alpha/beta hydrolase"/>
    <property type="match status" value="1"/>
</dbReference>
<dbReference type="InterPro" id="IPR000073">
    <property type="entry name" value="AB_hydrolase_1"/>
</dbReference>
<dbReference type="PANTHER" id="PTHR22946">
    <property type="entry name" value="DIENELACTONE HYDROLASE DOMAIN-CONTAINING PROTEIN-RELATED"/>
    <property type="match status" value="1"/>
</dbReference>
<protein>
    <recommendedName>
        <fullName evidence="2">AB hydrolase-1 domain-containing protein</fullName>
    </recommendedName>
</protein>
<dbReference type="PANTHER" id="PTHR22946:SF12">
    <property type="entry name" value="CONIDIAL PIGMENT BIOSYNTHESIS PROTEIN AYG1 (AFU_ORTHOLOGUE AFUA_2G17550)"/>
    <property type="match status" value="1"/>
</dbReference>
<evidence type="ECO:0000256" key="1">
    <source>
        <dbReference type="ARBA" id="ARBA00038115"/>
    </source>
</evidence>
<dbReference type="SUPFAM" id="SSF53474">
    <property type="entry name" value="alpha/beta-Hydrolases"/>
    <property type="match status" value="1"/>
</dbReference>
<dbReference type="InterPro" id="IPR029058">
    <property type="entry name" value="AB_hydrolase_fold"/>
</dbReference>
<dbReference type="GO" id="GO:0016787">
    <property type="term" value="F:hydrolase activity"/>
    <property type="evidence" value="ECO:0007669"/>
    <property type="project" value="UniProtKB-KW"/>
</dbReference>
<dbReference type="GO" id="GO:0017000">
    <property type="term" value="P:antibiotic biosynthetic process"/>
    <property type="evidence" value="ECO:0007669"/>
    <property type="project" value="UniProtKB-ARBA"/>
</dbReference>
<dbReference type="Proteomes" id="UP000191285">
    <property type="component" value="Unassembled WGS sequence"/>
</dbReference>